<protein>
    <recommendedName>
        <fullName evidence="1">DinB-like domain-containing protein</fullName>
    </recommendedName>
</protein>
<evidence type="ECO:0000259" key="1">
    <source>
        <dbReference type="Pfam" id="PF12867"/>
    </source>
</evidence>
<dbReference type="EMBL" id="BMIA01000002">
    <property type="protein sequence ID" value="GGH35702.1"/>
    <property type="molecule type" value="Genomic_DNA"/>
</dbReference>
<dbReference type="InterPro" id="IPR024775">
    <property type="entry name" value="DinB-like"/>
</dbReference>
<accession>A0ABQ1YTP2</accession>
<organism evidence="2 3">
    <name type="scientific">Dyadobacter endophyticus</name>
    <dbReference type="NCBI Taxonomy" id="1749036"/>
    <lineage>
        <taxon>Bacteria</taxon>
        <taxon>Pseudomonadati</taxon>
        <taxon>Bacteroidota</taxon>
        <taxon>Cytophagia</taxon>
        <taxon>Cytophagales</taxon>
        <taxon>Spirosomataceae</taxon>
        <taxon>Dyadobacter</taxon>
    </lineage>
</organism>
<keyword evidence="3" id="KW-1185">Reference proteome</keyword>
<sequence>MNTMTESFEAYKKRIVGYVESQEPMTLLGKMPGILEALVREASPSQLQFRTASGKWSINEIVAHMADDELVGAYRIRMILSVPGTDIQAFDQAEWAVRGKYEQIPIEDSLALFTRLRHTNLQLFHLLEPEQWDYFGIHAERGKESIRDIALYYAGHDINHLQQIRAILNR</sequence>
<gene>
    <name evidence="2" type="ORF">GCM10007423_27520</name>
</gene>
<comment type="caution">
    <text evidence="2">The sequence shown here is derived from an EMBL/GenBank/DDBJ whole genome shotgun (WGS) entry which is preliminary data.</text>
</comment>
<dbReference type="Gene3D" id="1.20.120.450">
    <property type="entry name" value="dinb family like domain"/>
    <property type="match status" value="1"/>
</dbReference>
<feature type="domain" description="DinB-like" evidence="1">
    <location>
        <begin position="32"/>
        <end position="164"/>
    </location>
</feature>
<dbReference type="SUPFAM" id="SSF109854">
    <property type="entry name" value="DinB/YfiT-like putative metalloenzymes"/>
    <property type="match status" value="1"/>
</dbReference>
<evidence type="ECO:0000313" key="2">
    <source>
        <dbReference type="EMBL" id="GGH35702.1"/>
    </source>
</evidence>
<proteinExistence type="predicted"/>
<dbReference type="Pfam" id="PF12867">
    <property type="entry name" value="DinB_2"/>
    <property type="match status" value="1"/>
</dbReference>
<evidence type="ECO:0000313" key="3">
    <source>
        <dbReference type="Proteomes" id="UP000600214"/>
    </source>
</evidence>
<reference evidence="3" key="1">
    <citation type="journal article" date="2019" name="Int. J. Syst. Evol. Microbiol.">
        <title>The Global Catalogue of Microorganisms (GCM) 10K type strain sequencing project: providing services to taxonomists for standard genome sequencing and annotation.</title>
        <authorList>
            <consortium name="The Broad Institute Genomics Platform"/>
            <consortium name="The Broad Institute Genome Sequencing Center for Infectious Disease"/>
            <person name="Wu L."/>
            <person name="Ma J."/>
        </authorList>
    </citation>
    <scope>NUCLEOTIDE SEQUENCE [LARGE SCALE GENOMIC DNA]</scope>
    <source>
        <strain evidence="3">CGMCC 1.15288</strain>
    </source>
</reference>
<dbReference type="Proteomes" id="UP000600214">
    <property type="component" value="Unassembled WGS sequence"/>
</dbReference>
<name>A0ABQ1YTP2_9BACT</name>
<dbReference type="InterPro" id="IPR034660">
    <property type="entry name" value="DinB/YfiT-like"/>
</dbReference>